<dbReference type="PROSITE" id="PS00012">
    <property type="entry name" value="PHOSPHOPANTETHEINE"/>
    <property type="match status" value="1"/>
</dbReference>
<evidence type="ECO:0000313" key="12">
    <source>
        <dbReference type="Proteomes" id="UP000758603"/>
    </source>
</evidence>
<keyword evidence="2" id="KW-0596">Phosphopantetheine</keyword>
<feature type="active site" description="Proton acceptor; for dehydratase activity" evidence="7">
    <location>
        <position position="1305"/>
    </location>
</feature>
<dbReference type="PROSITE" id="PS00606">
    <property type="entry name" value="KS3_1"/>
    <property type="match status" value="1"/>
</dbReference>
<keyword evidence="5" id="KW-0808">Transferase</keyword>
<feature type="domain" description="Carrier" evidence="8">
    <location>
        <begin position="1627"/>
        <end position="1704"/>
    </location>
</feature>
<evidence type="ECO:0000256" key="5">
    <source>
        <dbReference type="ARBA" id="ARBA00022679"/>
    </source>
</evidence>
<dbReference type="GO" id="GO:0016787">
    <property type="term" value="F:hydrolase activity"/>
    <property type="evidence" value="ECO:0007669"/>
    <property type="project" value="InterPro"/>
</dbReference>
<evidence type="ECO:0000256" key="7">
    <source>
        <dbReference type="PROSITE-ProRule" id="PRU01363"/>
    </source>
</evidence>
<dbReference type="PANTHER" id="PTHR43775">
    <property type="entry name" value="FATTY ACID SYNTHASE"/>
    <property type="match status" value="1"/>
</dbReference>
<protein>
    <submittedName>
        <fullName evidence="11">BcPKS16, polyketide synthase</fullName>
    </submittedName>
</protein>
<dbReference type="InterPro" id="IPR036736">
    <property type="entry name" value="ACP-like_sf"/>
</dbReference>
<dbReference type="InterPro" id="IPR049551">
    <property type="entry name" value="PKS_DH_C"/>
</dbReference>
<dbReference type="InterPro" id="IPR014030">
    <property type="entry name" value="Ketoacyl_synth_N"/>
</dbReference>
<dbReference type="RefSeq" id="XP_045952670.1">
    <property type="nucleotide sequence ID" value="XM_046105596.1"/>
</dbReference>
<dbReference type="Gene3D" id="3.40.50.1820">
    <property type="entry name" value="alpha/beta hydrolase"/>
    <property type="match status" value="1"/>
</dbReference>
<keyword evidence="4" id="KW-0489">Methyltransferase</keyword>
<dbReference type="SMART" id="SM00823">
    <property type="entry name" value="PKS_PP"/>
    <property type="match status" value="1"/>
</dbReference>
<dbReference type="CDD" id="cd00833">
    <property type="entry name" value="PKS"/>
    <property type="match status" value="1"/>
</dbReference>
<name>A0A9P8RLA4_9PEZI</name>
<dbReference type="InterPro" id="IPR013217">
    <property type="entry name" value="Methyltransf_12"/>
</dbReference>
<dbReference type="SUPFAM" id="SSF53901">
    <property type="entry name" value="Thiolase-like"/>
    <property type="match status" value="1"/>
</dbReference>
<dbReference type="InterPro" id="IPR009081">
    <property type="entry name" value="PP-bd_ACP"/>
</dbReference>
<dbReference type="GO" id="GO:0044550">
    <property type="term" value="P:secondary metabolite biosynthetic process"/>
    <property type="evidence" value="ECO:0007669"/>
    <property type="project" value="TreeGrafter"/>
</dbReference>
<dbReference type="CDD" id="cd02440">
    <property type="entry name" value="AdoMet_MTases"/>
    <property type="match status" value="1"/>
</dbReference>
<accession>A0A9P8RLA4</accession>
<dbReference type="GO" id="GO:0004312">
    <property type="term" value="F:fatty acid synthase activity"/>
    <property type="evidence" value="ECO:0007669"/>
    <property type="project" value="TreeGrafter"/>
</dbReference>
<dbReference type="Pfam" id="PF00109">
    <property type="entry name" value="ketoacyl-synt"/>
    <property type="match status" value="1"/>
</dbReference>
<dbReference type="Pfam" id="PF00550">
    <property type="entry name" value="PP-binding"/>
    <property type="match status" value="2"/>
</dbReference>
<evidence type="ECO:0000256" key="2">
    <source>
        <dbReference type="ARBA" id="ARBA00022450"/>
    </source>
</evidence>
<gene>
    <name evidence="11" type="ORF">BKA67DRAFT_631320</name>
</gene>
<dbReference type="GO" id="GO:0006633">
    <property type="term" value="P:fatty acid biosynthetic process"/>
    <property type="evidence" value="ECO:0007669"/>
    <property type="project" value="InterPro"/>
</dbReference>
<dbReference type="OrthoDB" id="329835at2759"/>
<dbReference type="SUPFAM" id="SSF52151">
    <property type="entry name" value="FabD/lysophospholipase-like"/>
    <property type="match status" value="1"/>
</dbReference>
<feature type="domain" description="Ketosynthase family 3 (KS3)" evidence="9">
    <location>
        <begin position="376"/>
        <end position="799"/>
    </location>
</feature>
<dbReference type="Gene3D" id="3.40.50.150">
    <property type="entry name" value="Vaccinia Virus protein VP39"/>
    <property type="match status" value="1"/>
</dbReference>
<dbReference type="SUPFAM" id="SSF55048">
    <property type="entry name" value="Probable ACP-binding domain of malonyl-CoA ACP transacylase"/>
    <property type="match status" value="1"/>
</dbReference>
<sequence length="2561" mass="279498">MAAASNKLPTVAVFCPQSKCPTQSYLSSLRSFLLSDQRLQPLVKEILSLKQTWNFFAIHNANIAGLSQGPRYAALLVDWITNDSSGPIIGIMSGIISMPLLVIIQVCQYLQYIQLQRVSHAQLLRSLDKRVGIQGYCGGLLPAFIVACARDEDELIHLATIAIRIGLGIGAYCQLGDNENIKGATTAVVRLRYPEQGEEIVQKFPGCVISAVTDPKSITISGHVDAMAHLLAHVRDQGLLVQEMHLRGLVHNPENLELAQELCSLCDKSPSLQLPKTTQLLIPVKSNYDGKSIKKLSLTHEAVLIMLTAKCEWYTVLQEVAQDLKDGGNSFHSFEIFGLGDCVPLSPFHQAKLNITKSEAAKVLIEADSNQYEFNDDAIAIIGVSCRLPGANNLDELWELMSRCQSTCERIRQDRVPLEKSFRNSQRKDSITERTFYGNFVNDVDKFDHGFFRIGAKEASCIDPQQRLLLELAYQAMDSSGYLRHHKREDNDNVGCFIGGGFVEYLENTGSHLPTAFNSTGTIRAFLCGRLSYHFGWKGPAEVVDTACSSSMVAIHRACRAILGGECPVAVAGGVSLMTGVSDHLDLSKAGFLSPTGQCKPFDVSADGYCRSDGAGLVVLKRLKHAEASGDQILGVITGTATNQGGMSSSIVVPHAPSLEELYHRVLQQAHMSPRHVSYVEAHGTGTQAGDPIEMESIRQVFGSVDRHSPLHVGSVKGNIGHCEPAAGIAGLLKVLAMFRAGKIPPLANFSKLNPKIPALAKGKMAIAQSVEPWLGSFHAACINSYGAAGSNAAAICCGYTSVSTTCENTNENQPFPIIVTAHSKESLRRYVDKLSKFLEHQKPSLGDLAFTLSERRMRHRYRWMTVASDINGLRMALRTSREVHDIPPSKRPVVLAFGGQNDQVVGLDKGLYEMCPRLRHHINTCSEILVELGFPSVIPAIFQSTSISNVAILQTAIFTAQYSFAQCLIEAGLVVDTVIGHSLGELTAITVSGVWTLRDGLRIVATRAALIASTWGPERGSMMVVHAKKKLVHSLVEKVGDCEIACFNSNTSQVIAGSMDSINRAETILASVLTYEDVRFQRLKTSHGFHSKFADPLLGDLAALGSTVSYHKPRFNLETCTVDIHNTITSSHIASHLRNPVYFDAAVQRITKRLSSCTWLEAGFDSPIISLLKRAVEDPTSHTFQAISFKGAMAKSDVLTKAIVSMCHEGVDLSYWPFLNASDCGFRQITLPSYTFVGSSSWVDNVDRVTELQEKLQASQNSTNASNSLTVKSKLVTGPIVHGREICFSVNIASERFQSIVCGHVVRKRPLCPASMYMECIFMALQNMDLDLSQSAVCFEALSFESPLGTDLGRELTLVLTVANSKSNWTFNFGSRHTADGASKLTVHAKGSLSLQSSHLENSSNQRLVVKHIEGLSRGREMEKFLSARAYRLFSKVVTYAYFLSGIRNILIDGYQALAEVQVPVGQPGQEQSTAVDQCDAVTIDIFIQVAGLLINSSDLCEQDSVFVATGIENIKLPPTLRFSQNLVWKVYAIITSTGKSHAVGDVFVQSMDDLITLSVMGIAFTKLPIPALERILDGANTKTGNPHPSNPLPTQETVELPPPFVSQAGTTGVKHTLEEPAQYHSSDEEDEKVLRSIISSYTGVQSNLIFSETSISELGIDSLASIELTEELNSRFGRELSSSQLLDYSFAELLKQLEFPSRTPGFSLSTHSGMPQASPTSSLMSSLEDELLISTPQSTTSPLSNSQFSKLTTSISYACGIEATELTESITLRELGIDSLAAIELKDELETAFTTQVPGEQIDLDWSLSDMAQFLGCSGPTATHSTILEPTKASVVPTMIFDTREQMIGNPFEALALAQAELPKVLPARGHDIPSVDVGRKLDVITTMYILEAFQKLGVDISKLEGGSPVPVIPHIPTHSKVVKRYYNILQKHGLVDSDGQGYVRSILDYPDISADNLVSTFTREFPEYRPDTDMIAITGSKLAECLTGKVSPMTLLFASKEARQILSNYYATSPLLATSTELLVSLVAHSVGASGGDAVRIIEVGAGSGGTTKRLAQVLNTLGKRIEYTFTDIASSLVNQASRTFEEYNWMKFDTLDIEEPPPSRLQGKFDIAIGTNCAHATRNQVSTIGNIRQLLNPDGCLILSEVTEVVDWYDIVWGLLDGWWLCKDSSYPLQPPERWVQSFKKAGFQTVAQSDVPIRQFNSQSLIVGTRNSLNVPIHKVHSRTAVRTVVYKEVQGVAIPADIHLPQAPTGDIMSLAMMIHGGGHMMLSRKAIRPAQTSFLLDNGVLPVSFDYRLCPEVNLIDGPIEDIRDAYLWMQSKLPMLLSEHGITVDCTKVAVIGWSTGGHLALSTAWTTRLLASNPPAAILCFYGPVDFESGDLDIPRHHKVSSGVSVLEEAIKSVTATPITSYDPGNGATGSPELSWMHAGDPRSELVLSLFREGNGLSLLLNEDRTSDQWYRNPAEPGRIAAVSPMAHMRSGDYKTPTYLIHGTQDEIAPFRSALDFFHALRETNVECGFLALSGVGHIHDLGLKPGTVEWDAQVGPGYEFLLRMLRR</sequence>
<evidence type="ECO:0000256" key="1">
    <source>
        <dbReference type="ARBA" id="ARBA00005179"/>
    </source>
</evidence>
<dbReference type="PROSITE" id="PS52004">
    <property type="entry name" value="KS3_2"/>
    <property type="match status" value="1"/>
</dbReference>
<dbReference type="Pfam" id="PF08242">
    <property type="entry name" value="Methyltransf_12"/>
    <property type="match status" value="1"/>
</dbReference>
<dbReference type="Pfam" id="PF07859">
    <property type="entry name" value="Abhydrolase_3"/>
    <property type="match status" value="1"/>
</dbReference>
<evidence type="ECO:0000259" key="9">
    <source>
        <dbReference type="PROSITE" id="PS52004"/>
    </source>
</evidence>
<dbReference type="PROSITE" id="PS50075">
    <property type="entry name" value="CARRIER"/>
    <property type="match status" value="2"/>
</dbReference>
<feature type="domain" description="Carrier" evidence="8">
    <location>
        <begin position="1744"/>
        <end position="1821"/>
    </location>
</feature>
<keyword evidence="3" id="KW-0597">Phosphoprotein</keyword>
<dbReference type="SMART" id="SM00825">
    <property type="entry name" value="PKS_KS"/>
    <property type="match status" value="1"/>
</dbReference>
<dbReference type="Gene3D" id="3.30.70.3290">
    <property type="match status" value="1"/>
</dbReference>
<evidence type="ECO:0000259" key="10">
    <source>
        <dbReference type="PROSITE" id="PS52019"/>
    </source>
</evidence>
<dbReference type="Pfam" id="PF18558">
    <property type="entry name" value="HTH_51"/>
    <property type="match status" value="1"/>
</dbReference>
<dbReference type="Gene3D" id="1.10.1200.10">
    <property type="entry name" value="ACP-like"/>
    <property type="match status" value="2"/>
</dbReference>
<dbReference type="Pfam" id="PF00326">
    <property type="entry name" value="Peptidase_S9"/>
    <property type="match status" value="1"/>
</dbReference>
<dbReference type="Pfam" id="PF14765">
    <property type="entry name" value="PS-DH"/>
    <property type="match status" value="1"/>
</dbReference>
<dbReference type="InterPro" id="IPR016039">
    <property type="entry name" value="Thiolase-like"/>
</dbReference>
<dbReference type="InterPro" id="IPR016036">
    <property type="entry name" value="Malonyl_transacylase_ACP-bd"/>
</dbReference>
<evidence type="ECO:0000256" key="6">
    <source>
        <dbReference type="ARBA" id="ARBA00023268"/>
    </source>
</evidence>
<dbReference type="GO" id="GO:0031177">
    <property type="term" value="F:phosphopantetheine binding"/>
    <property type="evidence" value="ECO:0007669"/>
    <property type="project" value="InterPro"/>
</dbReference>
<comment type="pathway">
    <text evidence="1">Secondary metabolite biosynthesis.</text>
</comment>
<evidence type="ECO:0000256" key="3">
    <source>
        <dbReference type="ARBA" id="ARBA00022553"/>
    </source>
</evidence>
<dbReference type="InterPro" id="IPR042104">
    <property type="entry name" value="PKS_dehydratase_sf"/>
</dbReference>
<dbReference type="InterPro" id="IPR029063">
    <property type="entry name" value="SAM-dependent_MTases_sf"/>
</dbReference>
<dbReference type="InterPro" id="IPR049900">
    <property type="entry name" value="PKS_mFAS_DH"/>
</dbReference>
<evidence type="ECO:0000259" key="8">
    <source>
        <dbReference type="PROSITE" id="PS50075"/>
    </source>
</evidence>
<dbReference type="InterPro" id="IPR014043">
    <property type="entry name" value="Acyl_transferase_dom"/>
</dbReference>
<feature type="region of interest" description="C-terminal hotdog fold" evidence="7">
    <location>
        <begin position="1423"/>
        <end position="1575"/>
    </location>
</feature>
<dbReference type="InterPro" id="IPR020806">
    <property type="entry name" value="PKS_PP-bd"/>
</dbReference>
<organism evidence="11 12">
    <name type="scientific">Truncatella angustata</name>
    <dbReference type="NCBI Taxonomy" id="152316"/>
    <lineage>
        <taxon>Eukaryota</taxon>
        <taxon>Fungi</taxon>
        <taxon>Dikarya</taxon>
        <taxon>Ascomycota</taxon>
        <taxon>Pezizomycotina</taxon>
        <taxon>Sordariomycetes</taxon>
        <taxon>Xylariomycetidae</taxon>
        <taxon>Amphisphaeriales</taxon>
        <taxon>Sporocadaceae</taxon>
        <taxon>Truncatella</taxon>
    </lineage>
</organism>
<evidence type="ECO:0000313" key="11">
    <source>
        <dbReference type="EMBL" id="KAH6646156.1"/>
    </source>
</evidence>
<comment type="caution">
    <text evidence="11">The sequence shown here is derived from an EMBL/GenBank/DDBJ whole genome shotgun (WGS) entry which is preliminary data.</text>
</comment>
<dbReference type="InterPro" id="IPR020841">
    <property type="entry name" value="PKS_Beta-ketoAc_synthase_dom"/>
</dbReference>
<dbReference type="GO" id="GO:0032259">
    <property type="term" value="P:methylation"/>
    <property type="evidence" value="ECO:0007669"/>
    <property type="project" value="UniProtKB-KW"/>
</dbReference>
<reference evidence="11" key="1">
    <citation type="journal article" date="2021" name="Nat. Commun.">
        <title>Genetic determinants of endophytism in the Arabidopsis root mycobiome.</title>
        <authorList>
            <person name="Mesny F."/>
            <person name="Miyauchi S."/>
            <person name="Thiergart T."/>
            <person name="Pickel B."/>
            <person name="Atanasova L."/>
            <person name="Karlsson M."/>
            <person name="Huettel B."/>
            <person name="Barry K.W."/>
            <person name="Haridas S."/>
            <person name="Chen C."/>
            <person name="Bauer D."/>
            <person name="Andreopoulos W."/>
            <person name="Pangilinan J."/>
            <person name="LaButti K."/>
            <person name="Riley R."/>
            <person name="Lipzen A."/>
            <person name="Clum A."/>
            <person name="Drula E."/>
            <person name="Henrissat B."/>
            <person name="Kohler A."/>
            <person name="Grigoriev I.V."/>
            <person name="Martin F.M."/>
            <person name="Hacquard S."/>
        </authorList>
    </citation>
    <scope>NUCLEOTIDE SEQUENCE</scope>
    <source>
        <strain evidence="11">MPI-SDFR-AT-0073</strain>
    </source>
</reference>
<dbReference type="InterPro" id="IPR006162">
    <property type="entry name" value="Ppantetheine_attach_site"/>
</dbReference>
<dbReference type="Pfam" id="PF16197">
    <property type="entry name" value="KAsynt_C_assoc"/>
    <property type="match status" value="1"/>
</dbReference>
<dbReference type="InterPro" id="IPR013094">
    <property type="entry name" value="AB_hydrolase_3"/>
</dbReference>
<dbReference type="SUPFAM" id="SSF53474">
    <property type="entry name" value="alpha/beta-Hydrolases"/>
    <property type="match status" value="1"/>
</dbReference>
<dbReference type="Proteomes" id="UP000758603">
    <property type="component" value="Unassembled WGS sequence"/>
</dbReference>
<dbReference type="InterPro" id="IPR001375">
    <property type="entry name" value="Peptidase_S9_cat"/>
</dbReference>
<dbReference type="InterPro" id="IPR029058">
    <property type="entry name" value="AB_hydrolase_fold"/>
</dbReference>
<dbReference type="Pfam" id="PF02801">
    <property type="entry name" value="Ketoacyl-synt_C"/>
    <property type="match status" value="1"/>
</dbReference>
<dbReference type="PANTHER" id="PTHR43775:SF21">
    <property type="entry name" value="NON-REDUCING POLYKETIDE SYNTHASE AUSA-RELATED"/>
    <property type="match status" value="1"/>
</dbReference>
<dbReference type="Gene3D" id="3.40.47.10">
    <property type="match status" value="1"/>
</dbReference>
<dbReference type="InterPro" id="IPR032088">
    <property type="entry name" value="SAT"/>
</dbReference>
<dbReference type="InterPro" id="IPR050091">
    <property type="entry name" value="PKS_NRPS_Biosynth_Enz"/>
</dbReference>
<dbReference type="InterPro" id="IPR018201">
    <property type="entry name" value="Ketoacyl_synth_AS"/>
</dbReference>
<dbReference type="SUPFAM" id="SSF47336">
    <property type="entry name" value="ACP-like"/>
    <property type="match status" value="2"/>
</dbReference>
<evidence type="ECO:0000256" key="4">
    <source>
        <dbReference type="ARBA" id="ARBA00022603"/>
    </source>
</evidence>
<dbReference type="InterPro" id="IPR001227">
    <property type="entry name" value="Ac_transferase_dom_sf"/>
</dbReference>
<dbReference type="InterPro" id="IPR041068">
    <property type="entry name" value="HTH_51"/>
</dbReference>
<dbReference type="EMBL" id="JAGPXC010000010">
    <property type="protein sequence ID" value="KAH6646156.1"/>
    <property type="molecule type" value="Genomic_DNA"/>
</dbReference>
<feature type="active site" description="Proton donor; for dehydratase activity" evidence="7">
    <location>
        <position position="1486"/>
    </location>
</feature>
<dbReference type="InterPro" id="IPR014031">
    <property type="entry name" value="Ketoacyl_synth_C"/>
</dbReference>
<dbReference type="Gene3D" id="3.40.366.10">
    <property type="entry name" value="Malonyl-Coenzyme A Acyl Carrier Protein, domain 2"/>
    <property type="match status" value="2"/>
</dbReference>
<dbReference type="PROSITE" id="PS52019">
    <property type="entry name" value="PKS_MFAS_DH"/>
    <property type="match status" value="1"/>
</dbReference>
<dbReference type="GeneID" id="70134487"/>
<keyword evidence="6" id="KW-0511">Multifunctional enzyme</keyword>
<dbReference type="InterPro" id="IPR016035">
    <property type="entry name" value="Acyl_Trfase/lysoPLipase"/>
</dbReference>
<dbReference type="Pfam" id="PF00698">
    <property type="entry name" value="Acyl_transf_1"/>
    <property type="match status" value="1"/>
</dbReference>
<proteinExistence type="predicted"/>
<dbReference type="SMART" id="SM00827">
    <property type="entry name" value="PKS_AT"/>
    <property type="match status" value="1"/>
</dbReference>
<keyword evidence="12" id="KW-1185">Reference proteome</keyword>
<dbReference type="Gene3D" id="3.10.129.110">
    <property type="entry name" value="Polyketide synthase dehydratase"/>
    <property type="match status" value="1"/>
</dbReference>
<feature type="region of interest" description="N-terminal hotdog fold" evidence="7">
    <location>
        <begin position="1268"/>
        <end position="1401"/>
    </location>
</feature>
<dbReference type="GO" id="GO:0008168">
    <property type="term" value="F:methyltransferase activity"/>
    <property type="evidence" value="ECO:0007669"/>
    <property type="project" value="UniProtKB-KW"/>
</dbReference>
<dbReference type="GO" id="GO:0004315">
    <property type="term" value="F:3-oxoacyl-[acyl-carrier-protein] synthase activity"/>
    <property type="evidence" value="ECO:0007669"/>
    <property type="project" value="InterPro"/>
</dbReference>
<feature type="domain" description="PKS/mFAS DH" evidence="10">
    <location>
        <begin position="1268"/>
        <end position="1575"/>
    </location>
</feature>
<dbReference type="Pfam" id="PF16073">
    <property type="entry name" value="SAT"/>
    <property type="match status" value="1"/>
</dbReference>
<dbReference type="InterPro" id="IPR032821">
    <property type="entry name" value="PKS_assoc"/>
</dbReference>
<dbReference type="SUPFAM" id="SSF53335">
    <property type="entry name" value="S-adenosyl-L-methionine-dependent methyltransferases"/>
    <property type="match status" value="1"/>
</dbReference>